<dbReference type="KEGG" id="mgl:MGL_2721"/>
<organism evidence="5 6">
    <name type="scientific">Malassezia globosa (strain ATCC MYA-4612 / CBS 7966)</name>
    <name type="common">Dandruff-associated fungus</name>
    <dbReference type="NCBI Taxonomy" id="425265"/>
    <lineage>
        <taxon>Eukaryota</taxon>
        <taxon>Fungi</taxon>
        <taxon>Dikarya</taxon>
        <taxon>Basidiomycota</taxon>
        <taxon>Ustilaginomycotina</taxon>
        <taxon>Malasseziomycetes</taxon>
        <taxon>Malasseziales</taxon>
        <taxon>Malasseziaceae</taxon>
        <taxon>Malassezia</taxon>
    </lineage>
</organism>
<proteinExistence type="predicted"/>
<dbReference type="OrthoDB" id="427886at2759"/>
<dbReference type="GO" id="GO:0003723">
    <property type="term" value="F:RNA binding"/>
    <property type="evidence" value="ECO:0007669"/>
    <property type="project" value="TreeGrafter"/>
</dbReference>
<comment type="subcellular location">
    <subcellularLocation>
        <location evidence="1">Nucleus</location>
        <location evidence="1">Nucleolus</location>
    </subcellularLocation>
</comment>
<dbReference type="GO" id="GO:0006396">
    <property type="term" value="P:RNA processing"/>
    <property type="evidence" value="ECO:0007669"/>
    <property type="project" value="TreeGrafter"/>
</dbReference>
<dbReference type="PANTHER" id="PTHR21686:SF12">
    <property type="entry name" value="DEOXYNUCLEOTIDYLTRANSFERASE TERMINAL-INTERACTING PROTEIN 2"/>
    <property type="match status" value="1"/>
</dbReference>
<dbReference type="InterPro" id="IPR039883">
    <property type="entry name" value="Fcf2/DNTTIP2"/>
</dbReference>
<feature type="region of interest" description="Disordered" evidence="3">
    <location>
        <begin position="120"/>
        <end position="153"/>
    </location>
</feature>
<keyword evidence="2" id="KW-0539">Nucleus</keyword>
<evidence type="ECO:0000259" key="4">
    <source>
        <dbReference type="Pfam" id="PF08698"/>
    </source>
</evidence>
<dbReference type="InParanoid" id="A8Q547"/>
<protein>
    <recommendedName>
        <fullName evidence="4">Fcf2 pre-rRNA processing C-terminal domain-containing protein</fullName>
    </recommendedName>
</protein>
<dbReference type="Pfam" id="PF08698">
    <property type="entry name" value="Fcf2"/>
    <property type="match status" value="1"/>
</dbReference>
<feature type="domain" description="Fcf2 pre-rRNA processing C-terminal" evidence="4">
    <location>
        <begin position="150"/>
        <end position="231"/>
    </location>
</feature>
<name>A8Q547_MALGO</name>
<gene>
    <name evidence="5" type="ORF">MGL_2721</name>
</gene>
<evidence type="ECO:0000256" key="2">
    <source>
        <dbReference type="ARBA" id="ARBA00023242"/>
    </source>
</evidence>
<dbReference type="GO" id="GO:0005730">
    <property type="term" value="C:nucleolus"/>
    <property type="evidence" value="ECO:0007669"/>
    <property type="project" value="UniProtKB-SubCell"/>
</dbReference>
<evidence type="ECO:0000313" key="6">
    <source>
        <dbReference type="Proteomes" id="UP000008837"/>
    </source>
</evidence>
<dbReference type="STRING" id="425265.A8Q547"/>
<keyword evidence="6" id="KW-1185">Reference proteome</keyword>
<evidence type="ECO:0000313" key="5">
    <source>
        <dbReference type="EMBL" id="EDP43125.1"/>
    </source>
</evidence>
<sequence length="238" mass="25408">MYEDEEALIAASCKAYQTVSQLAGSSNTSSAPFNDGSDLIVLDEADPSSTPAPNTVHSETGHSAKRLGKRRESNVLIHNTSLDALEQFGGFSAPRKPTKREIRELRAKDAGPKWFGMPGFPGSASHHKNTDARVEGGRGSFTGGDARAATEKEMRRQVTAIRLRNALDPKRFYRGSGGTGSDGSMPAYAQLGKIVGGGLEPSSMLTRKQRSDSVVGELIRDSASVSYSKRKFGEACGV</sequence>
<feature type="compositionally biased region" description="Polar residues" evidence="3">
    <location>
        <begin position="47"/>
        <end position="58"/>
    </location>
</feature>
<dbReference type="PANTHER" id="PTHR21686">
    <property type="entry name" value="DEOXYNUCLEOTIDYLTRANSFERASE TERMINAL-INTERACTING PROTEIN 2"/>
    <property type="match status" value="1"/>
</dbReference>
<dbReference type="RefSeq" id="XP_001730339.1">
    <property type="nucleotide sequence ID" value="XM_001730287.1"/>
</dbReference>
<comment type="caution">
    <text evidence="5">The sequence shown here is derived from an EMBL/GenBank/DDBJ whole genome shotgun (WGS) entry which is preliminary data.</text>
</comment>
<evidence type="ECO:0000256" key="3">
    <source>
        <dbReference type="SAM" id="MobiDB-lite"/>
    </source>
</evidence>
<dbReference type="InterPro" id="IPR014810">
    <property type="entry name" value="Fcf2_C"/>
</dbReference>
<dbReference type="VEuPathDB" id="FungiDB:MGL_2721"/>
<dbReference type="GeneID" id="5854644"/>
<feature type="region of interest" description="Disordered" evidence="3">
    <location>
        <begin position="46"/>
        <end position="67"/>
    </location>
</feature>
<dbReference type="Proteomes" id="UP000008837">
    <property type="component" value="Unassembled WGS sequence"/>
</dbReference>
<evidence type="ECO:0000256" key="1">
    <source>
        <dbReference type="ARBA" id="ARBA00004604"/>
    </source>
</evidence>
<dbReference type="OMA" id="AGPKWFG"/>
<reference evidence="5 6" key="1">
    <citation type="journal article" date="2007" name="Proc. Natl. Acad. Sci. U.S.A.">
        <title>Dandruff-associated Malassezia genomes reveal convergent and divergent virulence traits shared with plant and human fungal pathogens.</title>
        <authorList>
            <person name="Xu J."/>
            <person name="Saunders C.W."/>
            <person name="Hu P."/>
            <person name="Grant R.A."/>
            <person name="Boekhout T."/>
            <person name="Kuramae E.E."/>
            <person name="Kronstad J.W."/>
            <person name="Deangelis Y.M."/>
            <person name="Reeder N.L."/>
            <person name="Johnstone K.R."/>
            <person name="Leland M."/>
            <person name="Fieno A.M."/>
            <person name="Begley W.M."/>
            <person name="Sun Y."/>
            <person name="Lacey M.P."/>
            <person name="Chaudhary T."/>
            <person name="Keough T."/>
            <person name="Chu L."/>
            <person name="Sears R."/>
            <person name="Yuan B."/>
            <person name="Dawson T.L.Jr."/>
        </authorList>
    </citation>
    <scope>NUCLEOTIDE SEQUENCE [LARGE SCALE GENOMIC DNA]</scope>
    <source>
        <strain evidence="6">ATCC MYA-4612 / CBS 7966</strain>
    </source>
</reference>
<dbReference type="AlphaFoldDB" id="A8Q547"/>
<accession>A8Q547</accession>
<dbReference type="EMBL" id="AAYY01000009">
    <property type="protein sequence ID" value="EDP43125.1"/>
    <property type="molecule type" value="Genomic_DNA"/>
</dbReference>